<dbReference type="AlphaFoldDB" id="A0A7X5XA42"/>
<dbReference type="Gene3D" id="1.10.12.10">
    <property type="entry name" value="Lyase 2-enoyl-coa Hydratase, Chain A, domain 2"/>
    <property type="match status" value="1"/>
</dbReference>
<dbReference type="InterPro" id="IPR014748">
    <property type="entry name" value="Enoyl-CoA_hydra_C"/>
</dbReference>
<accession>A0A7X5XA42</accession>
<dbReference type="Gene3D" id="3.90.226.10">
    <property type="entry name" value="2-enoyl-CoA Hydratase, Chain A, domain 1"/>
    <property type="match status" value="1"/>
</dbReference>
<dbReference type="NCBIfam" id="NF005879">
    <property type="entry name" value="PRK07827.1"/>
    <property type="match status" value="1"/>
</dbReference>
<reference evidence="2 3" key="1">
    <citation type="submission" date="2020-02" db="EMBL/GenBank/DDBJ databases">
        <title>Streptomyces malaysiensis DSM14702 (JHCC583434, PFL_A843) Genome sequencing and assembly.</title>
        <authorList>
            <person name="Samborskyy M."/>
        </authorList>
    </citation>
    <scope>NUCLEOTIDE SEQUENCE [LARGE SCALE GENOMIC DNA]</scope>
    <source>
        <strain evidence="2 3">DSM 14702</strain>
    </source>
</reference>
<dbReference type="InterPro" id="IPR001753">
    <property type="entry name" value="Enoyl-CoA_hydra/iso"/>
</dbReference>
<dbReference type="EMBL" id="JAALLH010000001">
    <property type="protein sequence ID" value="NIY69287.1"/>
    <property type="molecule type" value="Genomic_DNA"/>
</dbReference>
<comment type="caution">
    <text evidence="2">The sequence shown here is derived from an EMBL/GenBank/DDBJ whole genome shotgun (WGS) entry which is preliminary data.</text>
</comment>
<comment type="similarity">
    <text evidence="1">Belongs to the enoyl-CoA hydratase/isomerase family.</text>
</comment>
<evidence type="ECO:0000256" key="1">
    <source>
        <dbReference type="ARBA" id="ARBA00005254"/>
    </source>
</evidence>
<evidence type="ECO:0000313" key="3">
    <source>
        <dbReference type="Proteomes" id="UP000536624"/>
    </source>
</evidence>
<dbReference type="PANTHER" id="PTHR42964:SF1">
    <property type="entry name" value="POLYKETIDE BIOSYNTHESIS ENOYL-COA HYDRATASE PKSH-RELATED"/>
    <property type="match status" value="1"/>
</dbReference>
<dbReference type="InterPro" id="IPR051683">
    <property type="entry name" value="Enoyl-CoA_Hydratase/Isomerase"/>
</dbReference>
<dbReference type="PANTHER" id="PTHR42964">
    <property type="entry name" value="ENOYL-COA HYDRATASE"/>
    <property type="match status" value="1"/>
</dbReference>
<dbReference type="CDD" id="cd06558">
    <property type="entry name" value="crotonase-like"/>
    <property type="match status" value="1"/>
</dbReference>
<dbReference type="InterPro" id="IPR029045">
    <property type="entry name" value="ClpP/crotonase-like_dom_sf"/>
</dbReference>
<dbReference type="Proteomes" id="UP000536624">
    <property type="component" value="Unassembled WGS sequence"/>
</dbReference>
<gene>
    <name evidence="2" type="ORF">SMALB_7397</name>
</gene>
<protein>
    <submittedName>
        <fullName evidence="2">Enoyl-CoA hydratase/carnithine racemase</fullName>
    </submittedName>
</protein>
<name>A0A7X5XA42_STRMQ</name>
<evidence type="ECO:0000313" key="2">
    <source>
        <dbReference type="EMBL" id="NIY69287.1"/>
    </source>
</evidence>
<proteinExistence type="inferred from homology"/>
<dbReference type="GO" id="GO:0003824">
    <property type="term" value="F:catalytic activity"/>
    <property type="evidence" value="ECO:0007669"/>
    <property type="project" value="UniProtKB-ARBA"/>
</dbReference>
<dbReference type="Pfam" id="PF00378">
    <property type="entry name" value="ECH_1"/>
    <property type="match status" value="1"/>
</dbReference>
<sequence length="252" mass="26791">MSQPLVHHRVDRAIATITLDSPENRNALSQALLDELEGHLADTVTDDAVRAVVLTHTGNTFCAGADLSEARNGSMTAGAERLLRLLRSIVVHPKPVIAHVNGHARAGGLGLLGACDIVIAGPRSTFAFSEARIGLAPAVISLTTLPRLTDRAAGRYYLTGEVFDADEAARIGLVTDAAHDPDITLTAITDALRRCSPQGLAESKKLTARPMRDAIDVQGPVIAAHSALIFGSDEAREGMRAFMEKRPPLWSV</sequence>
<dbReference type="RefSeq" id="WP_167503936.1">
    <property type="nucleotide sequence ID" value="NZ_JAALLH010000001.1"/>
</dbReference>
<organism evidence="2 3">
    <name type="scientific">Streptomyces malaysiensis</name>
    <dbReference type="NCBI Taxonomy" id="92644"/>
    <lineage>
        <taxon>Bacteria</taxon>
        <taxon>Bacillati</taxon>
        <taxon>Actinomycetota</taxon>
        <taxon>Actinomycetes</taxon>
        <taxon>Kitasatosporales</taxon>
        <taxon>Streptomycetaceae</taxon>
        <taxon>Streptomyces</taxon>
        <taxon>Streptomyces violaceusniger group</taxon>
    </lineage>
</organism>
<dbReference type="SUPFAM" id="SSF52096">
    <property type="entry name" value="ClpP/crotonase"/>
    <property type="match status" value="1"/>
</dbReference>